<evidence type="ECO:0000256" key="1">
    <source>
        <dbReference type="ARBA" id="ARBA00022499"/>
    </source>
</evidence>
<accession>A0A9D4VRX3</accession>
<name>A0A9D4VRX3_PEA</name>
<evidence type="ECO:0000313" key="4">
    <source>
        <dbReference type="Proteomes" id="UP001058974"/>
    </source>
</evidence>
<dbReference type="SUPFAM" id="SSF52058">
    <property type="entry name" value="L domain-like"/>
    <property type="match status" value="1"/>
</dbReference>
<dbReference type="Pfam" id="PF00240">
    <property type="entry name" value="ubiquitin"/>
    <property type="match status" value="2"/>
</dbReference>
<dbReference type="Proteomes" id="UP001058974">
    <property type="component" value="Chromosome 7"/>
</dbReference>
<dbReference type="InterPro" id="IPR000626">
    <property type="entry name" value="Ubiquitin-like_dom"/>
</dbReference>
<feature type="domain" description="Ubiquitin-like" evidence="2">
    <location>
        <begin position="526"/>
        <end position="590"/>
    </location>
</feature>
<gene>
    <name evidence="3" type="ORF">KIW84_073629</name>
</gene>
<proteinExistence type="predicted"/>
<dbReference type="PRINTS" id="PR00348">
    <property type="entry name" value="UBIQUITIN"/>
</dbReference>
<dbReference type="GO" id="GO:0003729">
    <property type="term" value="F:mRNA binding"/>
    <property type="evidence" value="ECO:0007669"/>
    <property type="project" value="UniProtKB-ARBA"/>
</dbReference>
<dbReference type="InterPro" id="IPR019954">
    <property type="entry name" value="Ubiquitin_CS"/>
</dbReference>
<dbReference type="InterPro" id="IPR055411">
    <property type="entry name" value="LRR_FXL15/At3g58940/PEG3-like"/>
</dbReference>
<dbReference type="PANTHER" id="PTHR10666">
    <property type="entry name" value="UBIQUITIN"/>
    <property type="match status" value="1"/>
</dbReference>
<dbReference type="Gene3D" id="3.80.10.10">
    <property type="entry name" value="Ribonuclease Inhibitor"/>
    <property type="match status" value="1"/>
</dbReference>
<dbReference type="Pfam" id="PF24758">
    <property type="entry name" value="LRR_At5g56370"/>
    <property type="match status" value="1"/>
</dbReference>
<dbReference type="PROSITE" id="PS00299">
    <property type="entry name" value="UBIQUITIN_1"/>
    <property type="match status" value="2"/>
</dbReference>
<dbReference type="PROSITE" id="PS50053">
    <property type="entry name" value="UBIQUITIN_2"/>
    <property type="match status" value="2"/>
</dbReference>
<dbReference type="InterPro" id="IPR029071">
    <property type="entry name" value="Ubiquitin-like_domsf"/>
</dbReference>
<keyword evidence="4" id="KW-1185">Reference proteome</keyword>
<reference evidence="3 4" key="1">
    <citation type="journal article" date="2022" name="Nat. Genet.">
        <title>Improved pea reference genome and pan-genome highlight genomic features and evolutionary characteristics.</title>
        <authorList>
            <person name="Yang T."/>
            <person name="Liu R."/>
            <person name="Luo Y."/>
            <person name="Hu S."/>
            <person name="Wang D."/>
            <person name="Wang C."/>
            <person name="Pandey M.K."/>
            <person name="Ge S."/>
            <person name="Xu Q."/>
            <person name="Li N."/>
            <person name="Li G."/>
            <person name="Huang Y."/>
            <person name="Saxena R.K."/>
            <person name="Ji Y."/>
            <person name="Li M."/>
            <person name="Yan X."/>
            <person name="He Y."/>
            <person name="Liu Y."/>
            <person name="Wang X."/>
            <person name="Xiang C."/>
            <person name="Varshney R.K."/>
            <person name="Ding H."/>
            <person name="Gao S."/>
            <person name="Zong X."/>
        </authorList>
    </citation>
    <scope>NUCLEOTIDE SEQUENCE [LARGE SCALE GENOMIC DNA]</scope>
    <source>
        <strain evidence="3 4">cv. Zhongwan 6</strain>
    </source>
</reference>
<dbReference type="FunFam" id="3.10.20.90:FF:000160">
    <property type="entry name" value="Polyubiquitin-C"/>
    <property type="match status" value="2"/>
</dbReference>
<protein>
    <recommendedName>
        <fullName evidence="2">Ubiquitin-like domain-containing protein</fullName>
    </recommendedName>
</protein>
<dbReference type="Pfam" id="PF13966">
    <property type="entry name" value="zf-RVT"/>
    <property type="match status" value="1"/>
</dbReference>
<dbReference type="InterPro" id="IPR019956">
    <property type="entry name" value="Ubiquitin_dom"/>
</dbReference>
<dbReference type="AlphaFoldDB" id="A0A9D4VRX3"/>
<dbReference type="SUPFAM" id="SSF54236">
    <property type="entry name" value="Ubiquitin-like"/>
    <property type="match status" value="2"/>
</dbReference>
<sequence length="611" mass="69315">MPTKDAVATSILSKRWNYLWMDLFAFNFAIYRNQSDSGICNPTNHLLDLVHRLLHISNSRPISLTIAMYGSGITVDPVKLHCFLSDPNMYKVEELDISLNLKSNPFILPQNFSTCASFNNLYLQLDCVLNVPSCICFSNLKMLNISSVTFSNDNSLQKLLSGCVVLQELIMSGCGWNNIKHVNIAMSTLRKLSMDFNYPTDDELFGSKIEIDAVNLLSFTCLGFLTVEVSLVNLASIVDAYIDLQIYFPLNQPYIAAHEIKLLTGLHQVKSLWLSNDTLECLSFAEDNFHFLPSFYDLKRLGVNFGSVAGYTNAFLMGFLKKTPKLEALEIPNRSGSLEDYDGSLWKGIRHVYLPNAAKNILWRLLKGILLLRVNLCKKGINIDPNCPICYIEIETEDHLFRRCHMVKKVWFAPLIGLHVPDNIDVRKCTTPPPKLYLSYSAIRFKMQIFVETLKGKSVETMSLEVESSDRIDDVKGKIEDKEGIPRDKQRLIYGGRTLKDGKTLDDYYIRKEDTLDLVLEQAGGMEILVKIFNGKTITLEVESCDTIEKVKAKIEDKEGIPADKQNLIFFGKALEDGGTLADYNIQKDNPYWENKSPELKALRLWISEDT</sequence>
<dbReference type="EMBL" id="JAMSHJ010000007">
    <property type="protein sequence ID" value="KAI5387610.1"/>
    <property type="molecule type" value="Genomic_DNA"/>
</dbReference>
<dbReference type="InterPro" id="IPR050158">
    <property type="entry name" value="Ubiquitin_ubiquitin-like"/>
</dbReference>
<dbReference type="Gramene" id="Psat07G0362900-T1">
    <property type="protein sequence ID" value="KAI5387610.1"/>
    <property type="gene ID" value="KIW84_073629"/>
</dbReference>
<dbReference type="Gene3D" id="3.10.20.90">
    <property type="entry name" value="Phosphatidylinositol 3-kinase Catalytic Subunit, Chain A, domain 1"/>
    <property type="match status" value="2"/>
</dbReference>
<organism evidence="3 4">
    <name type="scientific">Pisum sativum</name>
    <name type="common">Garden pea</name>
    <name type="synonym">Lathyrus oleraceus</name>
    <dbReference type="NCBI Taxonomy" id="3888"/>
    <lineage>
        <taxon>Eukaryota</taxon>
        <taxon>Viridiplantae</taxon>
        <taxon>Streptophyta</taxon>
        <taxon>Embryophyta</taxon>
        <taxon>Tracheophyta</taxon>
        <taxon>Spermatophyta</taxon>
        <taxon>Magnoliopsida</taxon>
        <taxon>eudicotyledons</taxon>
        <taxon>Gunneridae</taxon>
        <taxon>Pentapetalae</taxon>
        <taxon>rosids</taxon>
        <taxon>fabids</taxon>
        <taxon>Fabales</taxon>
        <taxon>Fabaceae</taxon>
        <taxon>Papilionoideae</taxon>
        <taxon>50 kb inversion clade</taxon>
        <taxon>NPAAA clade</taxon>
        <taxon>Hologalegina</taxon>
        <taxon>IRL clade</taxon>
        <taxon>Fabeae</taxon>
        <taxon>Lathyrus</taxon>
    </lineage>
</organism>
<evidence type="ECO:0000259" key="2">
    <source>
        <dbReference type="PROSITE" id="PS50053"/>
    </source>
</evidence>
<dbReference type="InterPro" id="IPR032675">
    <property type="entry name" value="LRR_dom_sf"/>
</dbReference>
<keyword evidence="1" id="KW-1017">Isopeptide bond</keyword>
<feature type="domain" description="Ubiquitin-like" evidence="2">
    <location>
        <begin position="447"/>
        <end position="525"/>
    </location>
</feature>
<dbReference type="InterPro" id="IPR026960">
    <property type="entry name" value="RVT-Znf"/>
</dbReference>
<dbReference type="SMART" id="SM00213">
    <property type="entry name" value="UBQ"/>
    <property type="match status" value="2"/>
</dbReference>
<comment type="caution">
    <text evidence="3">The sequence shown here is derived from an EMBL/GenBank/DDBJ whole genome shotgun (WGS) entry which is preliminary data.</text>
</comment>
<evidence type="ECO:0000313" key="3">
    <source>
        <dbReference type="EMBL" id="KAI5387610.1"/>
    </source>
</evidence>